<dbReference type="HOGENOM" id="CLU_026974_0_2_9"/>
<dbReference type="AlphaFoldDB" id="X4ZRG6"/>
<name>X4ZRG6_9BACL</name>
<dbReference type="STRING" id="1268072.PSAB_00630"/>
<feature type="compositionally biased region" description="Low complexity" evidence="2">
    <location>
        <begin position="36"/>
        <end position="51"/>
    </location>
</feature>
<evidence type="ECO:0000313" key="5">
    <source>
        <dbReference type="Proteomes" id="UP000019772"/>
    </source>
</evidence>
<evidence type="ECO:0000256" key="1">
    <source>
        <dbReference type="ARBA" id="ARBA00022729"/>
    </source>
</evidence>
<evidence type="ECO:0000256" key="3">
    <source>
        <dbReference type="SAM" id="SignalP"/>
    </source>
</evidence>
<keyword evidence="1 3" id="KW-0732">Signal</keyword>
<feature type="region of interest" description="Disordered" evidence="2">
    <location>
        <begin position="32"/>
        <end position="51"/>
    </location>
</feature>
<feature type="signal peptide" evidence="3">
    <location>
        <begin position="1"/>
        <end position="19"/>
    </location>
</feature>
<sequence>MKKVLKMACIAILCLAATACGNGSNGGNGGNGAAGGTTRPSDAAAASAAPENTASANDKLIVYTNANSDGRGEWLIAEAGKAGFDIELVGAGGADLTNRLIAEKNNPTADVVYGLNNMLYENLKKENILARYVPKWAGEVEEGLSDPEGYYHALVKQAILLGYNPEAFTPETAPKDWTELYQNDAYKGKYEAPTLLGQMTPRLVVAGILTRYTDPSGDLGISEEGWNAVRQLYDNGVPAVEGEDFYANLASGKTPLGAVVSGTLAKKEDQYKVKAGIVSPEIGVPVIVEQAAIVNGTKKQATAERFVDWLGSAEVQGAFAAQFKAMPANKQAAEQADPAIKALYSTLKTQPLDWAFLADHIDQWVEKIELQIMK</sequence>
<keyword evidence="5" id="KW-1185">Reference proteome</keyword>
<proteinExistence type="predicted"/>
<dbReference type="GO" id="GO:0030975">
    <property type="term" value="F:thiamine binding"/>
    <property type="evidence" value="ECO:0007669"/>
    <property type="project" value="TreeGrafter"/>
</dbReference>
<dbReference type="PATRIC" id="fig|1268072.3.peg.132"/>
<dbReference type="PANTHER" id="PTHR30006:SF2">
    <property type="entry name" value="ABC TRANSPORTER SUBSTRATE-BINDING PROTEIN"/>
    <property type="match status" value="1"/>
</dbReference>
<evidence type="ECO:0000313" key="4">
    <source>
        <dbReference type="EMBL" id="AHV95068.1"/>
    </source>
</evidence>
<dbReference type="Gene3D" id="3.40.190.10">
    <property type="entry name" value="Periplasmic binding protein-like II"/>
    <property type="match status" value="2"/>
</dbReference>
<dbReference type="PIRSF" id="PIRSF002825">
    <property type="entry name" value="CfbpA"/>
    <property type="match status" value="1"/>
</dbReference>
<dbReference type="eggNOG" id="COG1840">
    <property type="taxonomic scope" value="Bacteria"/>
</dbReference>
<dbReference type="InterPro" id="IPR026045">
    <property type="entry name" value="Ferric-bd"/>
</dbReference>
<dbReference type="KEGG" id="psab:PSAB_00630"/>
<dbReference type="SUPFAM" id="SSF53850">
    <property type="entry name" value="Periplasmic binding protein-like II"/>
    <property type="match status" value="1"/>
</dbReference>
<evidence type="ECO:0000256" key="2">
    <source>
        <dbReference type="SAM" id="MobiDB-lite"/>
    </source>
</evidence>
<protein>
    <submittedName>
        <fullName evidence="4">Family 1 extracellular solute-binding protein</fullName>
    </submittedName>
</protein>
<dbReference type="RefSeq" id="WP_025332676.1">
    <property type="nucleotide sequence ID" value="NZ_CP004078.1"/>
</dbReference>
<feature type="chain" id="PRO_5038477821" evidence="3">
    <location>
        <begin position="20"/>
        <end position="374"/>
    </location>
</feature>
<organism evidence="4 5">
    <name type="scientific">Paenibacillus sabinae T27</name>
    <dbReference type="NCBI Taxonomy" id="1268072"/>
    <lineage>
        <taxon>Bacteria</taxon>
        <taxon>Bacillati</taxon>
        <taxon>Bacillota</taxon>
        <taxon>Bacilli</taxon>
        <taxon>Bacillales</taxon>
        <taxon>Paenibacillaceae</taxon>
        <taxon>Paenibacillus</taxon>
    </lineage>
</organism>
<dbReference type="PROSITE" id="PS51257">
    <property type="entry name" value="PROKAR_LIPOPROTEIN"/>
    <property type="match status" value="1"/>
</dbReference>
<dbReference type="GO" id="GO:0030288">
    <property type="term" value="C:outer membrane-bounded periplasmic space"/>
    <property type="evidence" value="ECO:0007669"/>
    <property type="project" value="TreeGrafter"/>
</dbReference>
<dbReference type="OrthoDB" id="179400at2"/>
<dbReference type="CDD" id="cd13551">
    <property type="entry name" value="PBP2_Fbp_like_5"/>
    <property type="match status" value="1"/>
</dbReference>
<accession>X4ZRG6</accession>
<dbReference type="Proteomes" id="UP000019772">
    <property type="component" value="Chromosome"/>
</dbReference>
<dbReference type="Pfam" id="PF13343">
    <property type="entry name" value="SBP_bac_6"/>
    <property type="match status" value="1"/>
</dbReference>
<gene>
    <name evidence="4" type="ORF">PSAB_00630</name>
</gene>
<dbReference type="GO" id="GO:0030976">
    <property type="term" value="F:thiamine pyrophosphate binding"/>
    <property type="evidence" value="ECO:0007669"/>
    <property type="project" value="TreeGrafter"/>
</dbReference>
<dbReference type="PANTHER" id="PTHR30006">
    <property type="entry name" value="THIAMINE-BINDING PERIPLASMIC PROTEIN-RELATED"/>
    <property type="match status" value="1"/>
</dbReference>
<reference evidence="4 5" key="1">
    <citation type="journal article" date="2014" name="PLoS Genet.">
        <title>Comparative Genomic Analysis of N2-Fixing and Non-N2-Fixing Paenibacillus spp.: Organization, Evolution and Expression of the Nitrogen Fixation Genes.</title>
        <authorList>
            <person name="Xie J.B."/>
            <person name="Du Z."/>
            <person name="Bai L."/>
            <person name="Tian C."/>
            <person name="Zhang Y."/>
            <person name="Xie J.Y."/>
            <person name="Wang T."/>
            <person name="Liu X."/>
            <person name="Chen X."/>
            <person name="Cheng Q."/>
            <person name="Chen S."/>
            <person name="Li J."/>
        </authorList>
    </citation>
    <scope>NUCLEOTIDE SEQUENCE [LARGE SCALE GENOMIC DNA]</scope>
    <source>
        <strain evidence="4 5">T27</strain>
    </source>
</reference>
<dbReference type="EMBL" id="CP004078">
    <property type="protein sequence ID" value="AHV95068.1"/>
    <property type="molecule type" value="Genomic_DNA"/>
</dbReference>
<dbReference type="GO" id="GO:0015888">
    <property type="term" value="P:thiamine transport"/>
    <property type="evidence" value="ECO:0007669"/>
    <property type="project" value="TreeGrafter"/>
</dbReference>